<keyword evidence="7 10" id="KW-0326">Glycosidase</keyword>
<proteinExistence type="inferred from homology"/>
<comment type="subcellular location">
    <subcellularLocation>
        <location evidence="10">Cytoplasm</location>
    </subcellularLocation>
</comment>
<dbReference type="NCBIfam" id="NF003740">
    <property type="entry name" value="PRK05337.1"/>
    <property type="match status" value="1"/>
</dbReference>
<dbReference type="GO" id="GO:0071555">
    <property type="term" value="P:cell wall organization"/>
    <property type="evidence" value="ECO:0007669"/>
    <property type="project" value="UniProtKB-KW"/>
</dbReference>
<name>A0A378PZT8_MORBO</name>
<dbReference type="PANTHER" id="PTHR30480">
    <property type="entry name" value="BETA-HEXOSAMINIDASE-RELATED"/>
    <property type="match status" value="1"/>
</dbReference>
<keyword evidence="9 10" id="KW-0961">Cell wall biogenesis/degradation</keyword>
<dbReference type="AlphaFoldDB" id="A0A378PZT8"/>
<dbReference type="InterPro" id="IPR022956">
    <property type="entry name" value="Beta_hexosaminidase_bac"/>
</dbReference>
<keyword evidence="8 10" id="KW-0131">Cell cycle</keyword>
<feature type="active site" description="Proton donor/acceptor" evidence="10">
    <location>
        <position position="179"/>
    </location>
</feature>
<gene>
    <name evidence="10 12" type="primary">nagZ</name>
    <name evidence="12" type="ORF">NCTC9426_02670</name>
</gene>
<accession>A0A378PZT8</accession>
<dbReference type="PROSITE" id="PS00775">
    <property type="entry name" value="GLYCOSYL_HYDROL_F3"/>
    <property type="match status" value="1"/>
</dbReference>
<dbReference type="RefSeq" id="WP_115370070.1">
    <property type="nucleotide sequence ID" value="NZ_UGPZ01000003.1"/>
</dbReference>
<feature type="site" description="Important for catalytic activity" evidence="10">
    <location>
        <position position="177"/>
    </location>
</feature>
<sequence length="354" mass="38258">MATGIIMADVDGLTLTDDDKTFLANDALGGVILFKRNVQDPAQVRALTDSMRAVNPRLIISADQEGGRVARFKDGFTPLPAMGRLGEIYDDNLELALSLAYDTGYLMACEVLAVGVDISFAPVLDINGCSLVIGDRAFHADPQVVTALSSRFIDGMNDAGMKATGKHFPGHGSIAPDSHVSDAVDNRSLDEIWGCDLISFKNNLAKLSALMPAHVIFSQIDDKPAGFSKVWLQEILRDKMGYDGVLFSDDLSMKAAHVAGDVTARVKSAIDAGCDMALVCNSRDDAVLAVEFAKGMPDVPNRFGKMKSVIPTWQGDLTTTCQAFAHYNTARDNVLGEFFNDVGRQDERDPTKYI</sequence>
<dbReference type="GO" id="GO:0051301">
    <property type="term" value="P:cell division"/>
    <property type="evidence" value="ECO:0007669"/>
    <property type="project" value="UniProtKB-KW"/>
</dbReference>
<protein>
    <recommendedName>
        <fullName evidence="10">Beta-hexosaminidase</fullName>
        <ecNumber evidence="10">3.2.1.52</ecNumber>
    </recommendedName>
    <alternativeName>
        <fullName evidence="10">Beta-N-acetylhexosaminidase</fullName>
    </alternativeName>
    <alternativeName>
        <fullName evidence="10">N-acetyl-beta-glucosaminidase</fullName>
    </alternativeName>
</protein>
<evidence type="ECO:0000256" key="1">
    <source>
        <dbReference type="ARBA" id="ARBA00001231"/>
    </source>
</evidence>
<keyword evidence="6 10" id="KW-0573">Peptidoglycan synthesis</keyword>
<dbReference type="Proteomes" id="UP000254133">
    <property type="component" value="Unassembled WGS sequence"/>
</dbReference>
<comment type="catalytic activity">
    <reaction evidence="1 10">
        <text>Hydrolysis of terminal non-reducing N-acetyl-D-hexosamine residues in N-acetyl-beta-D-hexosaminides.</text>
        <dbReference type="EC" id="3.2.1.52"/>
    </reaction>
</comment>
<feature type="binding site" evidence="10">
    <location>
        <begin position="166"/>
        <end position="167"/>
    </location>
    <ligand>
        <name>substrate</name>
    </ligand>
</feature>
<dbReference type="SUPFAM" id="SSF51445">
    <property type="entry name" value="(Trans)glycosidases"/>
    <property type="match status" value="1"/>
</dbReference>
<evidence type="ECO:0000256" key="9">
    <source>
        <dbReference type="ARBA" id="ARBA00023316"/>
    </source>
</evidence>
<dbReference type="InterPro" id="IPR001764">
    <property type="entry name" value="Glyco_hydro_3_N"/>
</dbReference>
<dbReference type="HAMAP" id="MF_00364">
    <property type="entry name" value="NagZ"/>
    <property type="match status" value="1"/>
</dbReference>
<comment type="pathway">
    <text evidence="10">Cell wall biogenesis; peptidoglycan recycling.</text>
</comment>
<feature type="binding site" evidence="10">
    <location>
        <position position="71"/>
    </location>
    <ligand>
        <name>substrate</name>
    </ligand>
</feature>
<dbReference type="GO" id="GO:0005975">
    <property type="term" value="P:carbohydrate metabolic process"/>
    <property type="evidence" value="ECO:0007669"/>
    <property type="project" value="InterPro"/>
</dbReference>
<evidence type="ECO:0000256" key="2">
    <source>
        <dbReference type="ARBA" id="ARBA00022490"/>
    </source>
</evidence>
<dbReference type="InterPro" id="IPR017853">
    <property type="entry name" value="GH"/>
</dbReference>
<dbReference type="EMBL" id="UGPZ01000003">
    <property type="protein sequence ID" value="STY93935.1"/>
    <property type="molecule type" value="Genomic_DNA"/>
</dbReference>
<dbReference type="InterPro" id="IPR036962">
    <property type="entry name" value="Glyco_hydro_3_N_sf"/>
</dbReference>
<keyword evidence="3 10" id="KW-0132">Cell division</keyword>
<comment type="function">
    <text evidence="10">Plays a role in peptidoglycan recycling by cleaving the terminal beta-1,4-linked N-acetylglucosamine (GlcNAc) from peptide-linked peptidoglycan fragments, giving rise to free GlcNAc, anhydro-N-acetylmuramic acid and anhydro-N-acetylmuramic acid-linked peptides.</text>
</comment>
<dbReference type="UniPathway" id="UPA00544"/>
<dbReference type="InterPro" id="IPR050226">
    <property type="entry name" value="NagZ_Beta-hexosaminidase"/>
</dbReference>
<reference evidence="12 13" key="1">
    <citation type="submission" date="2018-06" db="EMBL/GenBank/DDBJ databases">
        <authorList>
            <consortium name="Pathogen Informatics"/>
            <person name="Doyle S."/>
        </authorList>
    </citation>
    <scope>NUCLEOTIDE SEQUENCE [LARGE SCALE GENOMIC DNA]</scope>
    <source>
        <strain evidence="12 13">NCTC9426</strain>
    </source>
</reference>
<keyword evidence="4 10" id="KW-0378">Hydrolase</keyword>
<evidence type="ECO:0000256" key="6">
    <source>
        <dbReference type="ARBA" id="ARBA00022984"/>
    </source>
</evidence>
<dbReference type="Pfam" id="PF00933">
    <property type="entry name" value="Glyco_hydro_3"/>
    <property type="match status" value="1"/>
</dbReference>
<comment type="similarity">
    <text evidence="10">Belongs to the glycosyl hydrolase 3 family. NagZ subfamily.</text>
</comment>
<dbReference type="PANTHER" id="PTHR30480:SF13">
    <property type="entry name" value="BETA-HEXOSAMINIDASE"/>
    <property type="match status" value="1"/>
</dbReference>
<keyword evidence="2 10" id="KW-0963">Cytoplasm</keyword>
<evidence type="ECO:0000256" key="10">
    <source>
        <dbReference type="HAMAP-Rule" id="MF_00364"/>
    </source>
</evidence>
<evidence type="ECO:0000313" key="13">
    <source>
        <dbReference type="Proteomes" id="UP000254133"/>
    </source>
</evidence>
<evidence type="ECO:0000256" key="5">
    <source>
        <dbReference type="ARBA" id="ARBA00022960"/>
    </source>
</evidence>
<feature type="binding site" evidence="10">
    <location>
        <position position="136"/>
    </location>
    <ligand>
        <name>substrate</name>
    </ligand>
</feature>
<keyword evidence="5 10" id="KW-0133">Cell shape</keyword>
<dbReference type="GO" id="GO:0009254">
    <property type="term" value="P:peptidoglycan turnover"/>
    <property type="evidence" value="ECO:0007669"/>
    <property type="project" value="UniProtKB-UniRule"/>
</dbReference>
<evidence type="ECO:0000256" key="7">
    <source>
        <dbReference type="ARBA" id="ARBA00023295"/>
    </source>
</evidence>
<evidence type="ECO:0000259" key="11">
    <source>
        <dbReference type="Pfam" id="PF00933"/>
    </source>
</evidence>
<organism evidence="12 13">
    <name type="scientific">Moraxella bovis</name>
    <dbReference type="NCBI Taxonomy" id="476"/>
    <lineage>
        <taxon>Bacteria</taxon>
        <taxon>Pseudomonadati</taxon>
        <taxon>Pseudomonadota</taxon>
        <taxon>Gammaproteobacteria</taxon>
        <taxon>Moraxellales</taxon>
        <taxon>Moraxellaceae</taxon>
        <taxon>Moraxella</taxon>
    </lineage>
</organism>
<dbReference type="GO" id="GO:0008360">
    <property type="term" value="P:regulation of cell shape"/>
    <property type="evidence" value="ECO:0007669"/>
    <property type="project" value="UniProtKB-KW"/>
</dbReference>
<evidence type="ECO:0000256" key="4">
    <source>
        <dbReference type="ARBA" id="ARBA00022801"/>
    </source>
</evidence>
<dbReference type="GO" id="GO:0009252">
    <property type="term" value="P:peptidoglycan biosynthetic process"/>
    <property type="evidence" value="ECO:0007669"/>
    <property type="project" value="UniProtKB-KW"/>
</dbReference>
<dbReference type="Gene3D" id="3.20.20.300">
    <property type="entry name" value="Glycoside hydrolase, family 3, N-terminal domain"/>
    <property type="match status" value="1"/>
</dbReference>
<evidence type="ECO:0000256" key="3">
    <source>
        <dbReference type="ARBA" id="ARBA00022618"/>
    </source>
</evidence>
<dbReference type="InterPro" id="IPR019800">
    <property type="entry name" value="Glyco_hydro_3_AS"/>
</dbReference>
<feature type="domain" description="Glycoside hydrolase family 3 N-terminal" evidence="11">
    <location>
        <begin position="16"/>
        <end position="284"/>
    </location>
</feature>
<dbReference type="GO" id="GO:0005737">
    <property type="term" value="C:cytoplasm"/>
    <property type="evidence" value="ECO:0007669"/>
    <property type="project" value="UniProtKB-SubCell"/>
</dbReference>
<feature type="binding site" evidence="10">
    <location>
        <position position="63"/>
    </location>
    <ligand>
        <name>substrate</name>
    </ligand>
</feature>
<feature type="active site" description="Nucleophile" evidence="10">
    <location>
        <position position="249"/>
    </location>
</feature>
<evidence type="ECO:0000256" key="8">
    <source>
        <dbReference type="ARBA" id="ARBA00023306"/>
    </source>
</evidence>
<dbReference type="GO" id="GO:0004563">
    <property type="term" value="F:beta-N-acetylhexosaminidase activity"/>
    <property type="evidence" value="ECO:0007669"/>
    <property type="project" value="UniProtKB-UniRule"/>
</dbReference>
<dbReference type="EC" id="3.2.1.52" evidence="10"/>
<evidence type="ECO:0000313" key="12">
    <source>
        <dbReference type="EMBL" id="STY93935.1"/>
    </source>
</evidence>